<proteinExistence type="inferred from homology"/>
<keyword evidence="4" id="KW-0812">Transmembrane</keyword>
<name>A0A330LZ78_9GAMM</name>
<evidence type="ECO:0000256" key="2">
    <source>
        <dbReference type="ARBA" id="ARBA00008163"/>
    </source>
</evidence>
<dbReference type="EMBL" id="LS483452">
    <property type="protein sequence ID" value="SQH75292.1"/>
    <property type="molecule type" value="Genomic_DNA"/>
</dbReference>
<keyword evidence="7" id="KW-0998">Cell outer membrane</keyword>
<comment type="subcellular location">
    <subcellularLocation>
        <location evidence="1">Cell outer membrane</location>
        <topology evidence="1">Multi-pass membrane protein</topology>
    </subcellularLocation>
</comment>
<evidence type="ECO:0000256" key="6">
    <source>
        <dbReference type="ARBA" id="ARBA00023136"/>
    </source>
</evidence>
<dbReference type="Pfam" id="PF03349">
    <property type="entry name" value="Toluene_X"/>
    <property type="match status" value="1"/>
</dbReference>
<evidence type="ECO:0000256" key="5">
    <source>
        <dbReference type="ARBA" id="ARBA00022729"/>
    </source>
</evidence>
<evidence type="ECO:0000313" key="9">
    <source>
        <dbReference type="EMBL" id="SQH75292.1"/>
    </source>
</evidence>
<dbReference type="SUPFAM" id="SSF56935">
    <property type="entry name" value="Porins"/>
    <property type="match status" value="1"/>
</dbReference>
<protein>
    <submittedName>
        <fullName evidence="9">Aromatic hydrocarbon degradation protein</fullName>
    </submittedName>
</protein>
<keyword evidence="3" id="KW-1134">Transmembrane beta strand</keyword>
<dbReference type="AlphaFoldDB" id="A0A330LZ78"/>
<dbReference type="OrthoDB" id="19849at2"/>
<feature type="chain" id="PRO_5016242148" evidence="8">
    <location>
        <begin position="26"/>
        <end position="428"/>
    </location>
</feature>
<reference evidence="10" key="1">
    <citation type="submission" date="2018-06" db="EMBL/GenBank/DDBJ databases">
        <authorList>
            <person name="Cea G.-C."/>
            <person name="William W."/>
        </authorList>
    </citation>
    <scope>NUCLEOTIDE SEQUENCE [LARGE SCALE GENOMIC DNA]</scope>
    <source>
        <strain evidence="10">DB21MT-2</strain>
    </source>
</reference>
<evidence type="ECO:0000313" key="10">
    <source>
        <dbReference type="Proteomes" id="UP000250123"/>
    </source>
</evidence>
<sequence length="428" mass="47098">MRKMSRWKKTIIIGTTILLPQQAFCAGFQLNVQSSAGLGRASAGDAVIADNASSMARNPATMALFNETAMSAGIVSITSMVEVKDALYTREFYSQGALVDTSVRSANYDDAGGNAIAPNFYLIVPINDKFAWGISAYTNFGTKTQYSDDYIASEYGGLSKVESYNLGLSASYRMSEHFSIGAGLDIIASTGKLNRSLQPTDTKLLTIDATGWGLGFNLGAVYELDDNNRFGLSYHYSPEMKTEGEVYYAGYLAESGPIDDTVLIPLPDMVEFSGFHHLENSKIALHYSIQWIGWSVFESLDAETSGTINRYQWQDGWHYAIGTTYYLNNVWTLRAGYLYDTSAQDQLTSISVPDSDRQFFSTGFTYQLTPNSNMDFGFTYVLGEDVNVVESKPMLPIDIASGTYLATNIKATSHANAIMVGLQYNRTF</sequence>
<accession>A0A330LZ78</accession>
<keyword evidence="6" id="KW-0472">Membrane</keyword>
<dbReference type="PANTHER" id="PTHR35093:SF1">
    <property type="entry name" value="OUTER MEMBRANE LONG-CHAIN FATTY ACID RECEPTOR FADL FAMILY"/>
    <property type="match status" value="1"/>
</dbReference>
<dbReference type="KEGG" id="sbk:SHEWBE_1326"/>
<feature type="signal peptide" evidence="8">
    <location>
        <begin position="1"/>
        <end position="25"/>
    </location>
</feature>
<dbReference type="Proteomes" id="UP000250123">
    <property type="component" value="Chromosome SHEWBE"/>
</dbReference>
<keyword evidence="5 8" id="KW-0732">Signal</keyword>
<gene>
    <name evidence="9" type="ORF">SHEWBE_1326</name>
</gene>
<dbReference type="PANTHER" id="PTHR35093">
    <property type="entry name" value="OUTER MEMBRANE PROTEIN NMB0088-RELATED"/>
    <property type="match status" value="1"/>
</dbReference>
<dbReference type="Gene3D" id="2.40.160.60">
    <property type="entry name" value="Outer membrane protein transport protein (OMPP1/FadL/TodX)"/>
    <property type="match status" value="1"/>
</dbReference>
<evidence type="ECO:0000256" key="4">
    <source>
        <dbReference type="ARBA" id="ARBA00022692"/>
    </source>
</evidence>
<dbReference type="GO" id="GO:0015483">
    <property type="term" value="F:long-chain fatty acid transporting porin activity"/>
    <property type="evidence" value="ECO:0007669"/>
    <property type="project" value="TreeGrafter"/>
</dbReference>
<evidence type="ECO:0000256" key="1">
    <source>
        <dbReference type="ARBA" id="ARBA00004571"/>
    </source>
</evidence>
<evidence type="ECO:0000256" key="8">
    <source>
        <dbReference type="SAM" id="SignalP"/>
    </source>
</evidence>
<organism evidence="9 10">
    <name type="scientific">Shewanella benthica</name>
    <dbReference type="NCBI Taxonomy" id="43661"/>
    <lineage>
        <taxon>Bacteria</taxon>
        <taxon>Pseudomonadati</taxon>
        <taxon>Pseudomonadota</taxon>
        <taxon>Gammaproteobacteria</taxon>
        <taxon>Alteromonadales</taxon>
        <taxon>Shewanellaceae</taxon>
        <taxon>Shewanella</taxon>
    </lineage>
</organism>
<dbReference type="InterPro" id="IPR005017">
    <property type="entry name" value="OMPP1/FadL/TodX"/>
</dbReference>
<dbReference type="GO" id="GO:0009279">
    <property type="term" value="C:cell outer membrane"/>
    <property type="evidence" value="ECO:0007669"/>
    <property type="project" value="UniProtKB-SubCell"/>
</dbReference>
<evidence type="ECO:0000256" key="3">
    <source>
        <dbReference type="ARBA" id="ARBA00022452"/>
    </source>
</evidence>
<evidence type="ECO:0000256" key="7">
    <source>
        <dbReference type="ARBA" id="ARBA00023237"/>
    </source>
</evidence>
<comment type="similarity">
    <text evidence="2">Belongs to the OmpP1/FadL family.</text>
</comment>